<dbReference type="EMBL" id="CP076022">
    <property type="protein sequence ID" value="QWC10657.1"/>
    <property type="molecule type" value="Genomic_DNA"/>
</dbReference>
<keyword evidence="2" id="KW-1185">Reference proteome</keyword>
<dbReference type="RefSeq" id="WP_210234345.1">
    <property type="nucleotide sequence ID" value="NZ_CP076022.1"/>
</dbReference>
<dbReference type="KEGG" id="ajg:KKR91_03210"/>
<sequence>MSTQESTLIRPLNVRPKDEDDLVHIFCTPCKRRAMHHARRPVPFCGKPMPNRPLRDDNGQLPVCVVCLDLARSGPCSRCGTRALL</sequence>
<evidence type="ECO:0000313" key="1">
    <source>
        <dbReference type="EMBL" id="QWC10657.1"/>
    </source>
</evidence>
<organism evidence="1 2">
    <name type="scientific">Arthrobacter jiangjiafuii</name>
    <dbReference type="NCBI Taxonomy" id="2817475"/>
    <lineage>
        <taxon>Bacteria</taxon>
        <taxon>Bacillati</taxon>
        <taxon>Actinomycetota</taxon>
        <taxon>Actinomycetes</taxon>
        <taxon>Micrococcales</taxon>
        <taxon>Micrococcaceae</taxon>
        <taxon>Arthrobacter</taxon>
    </lineage>
</organism>
<accession>A0A975M673</accession>
<name>A0A975M673_9MICC</name>
<protein>
    <submittedName>
        <fullName evidence="1">Uncharacterized protein</fullName>
    </submittedName>
</protein>
<proteinExistence type="predicted"/>
<dbReference type="AlphaFoldDB" id="A0A975M673"/>
<reference evidence="1 2" key="1">
    <citation type="submission" date="2021-05" db="EMBL/GenBank/DDBJ databases">
        <title>Novel species in genus Arthrobacter.</title>
        <authorList>
            <person name="Zhang G."/>
        </authorList>
    </citation>
    <scope>NUCLEOTIDE SEQUENCE [LARGE SCALE GENOMIC DNA]</scope>
    <source>
        <strain evidence="2">zg-ZUI227</strain>
    </source>
</reference>
<evidence type="ECO:0000313" key="2">
    <source>
        <dbReference type="Proteomes" id="UP000676885"/>
    </source>
</evidence>
<dbReference type="Proteomes" id="UP000676885">
    <property type="component" value="Chromosome"/>
</dbReference>
<gene>
    <name evidence="1" type="ORF">KKR91_03210</name>
</gene>